<gene>
    <name evidence="2" type="ORF">CK203_085506</name>
</gene>
<proteinExistence type="predicted"/>
<feature type="compositionally biased region" description="Basic and acidic residues" evidence="1">
    <location>
        <begin position="56"/>
        <end position="72"/>
    </location>
</feature>
<feature type="region of interest" description="Disordered" evidence="1">
    <location>
        <begin position="56"/>
        <end position="104"/>
    </location>
</feature>
<evidence type="ECO:0000313" key="2">
    <source>
        <dbReference type="EMBL" id="RVW17467.1"/>
    </source>
</evidence>
<name>A0A438C2K8_VITVI</name>
<dbReference type="Proteomes" id="UP000288805">
    <property type="component" value="Unassembled WGS sequence"/>
</dbReference>
<evidence type="ECO:0000313" key="3">
    <source>
        <dbReference type="Proteomes" id="UP000288805"/>
    </source>
</evidence>
<protein>
    <submittedName>
        <fullName evidence="2">Uncharacterized protein</fullName>
    </submittedName>
</protein>
<reference evidence="2 3" key="1">
    <citation type="journal article" date="2018" name="PLoS Genet.">
        <title>Population sequencing reveals clonal diversity and ancestral inbreeding in the grapevine cultivar Chardonnay.</title>
        <authorList>
            <person name="Roach M.J."/>
            <person name="Johnson D.L."/>
            <person name="Bohlmann J."/>
            <person name="van Vuuren H.J."/>
            <person name="Jones S.J."/>
            <person name="Pretorius I.S."/>
            <person name="Schmidt S.A."/>
            <person name="Borneman A.R."/>
        </authorList>
    </citation>
    <scope>NUCLEOTIDE SEQUENCE [LARGE SCALE GENOMIC DNA]</scope>
    <source>
        <strain evidence="3">cv. Chardonnay</strain>
        <tissue evidence="2">Leaf</tissue>
    </source>
</reference>
<organism evidence="2 3">
    <name type="scientific">Vitis vinifera</name>
    <name type="common">Grape</name>
    <dbReference type="NCBI Taxonomy" id="29760"/>
    <lineage>
        <taxon>Eukaryota</taxon>
        <taxon>Viridiplantae</taxon>
        <taxon>Streptophyta</taxon>
        <taxon>Embryophyta</taxon>
        <taxon>Tracheophyta</taxon>
        <taxon>Spermatophyta</taxon>
        <taxon>Magnoliopsida</taxon>
        <taxon>eudicotyledons</taxon>
        <taxon>Gunneridae</taxon>
        <taxon>Pentapetalae</taxon>
        <taxon>rosids</taxon>
        <taxon>Vitales</taxon>
        <taxon>Vitaceae</taxon>
        <taxon>Viteae</taxon>
        <taxon>Vitis</taxon>
    </lineage>
</organism>
<dbReference type="EMBL" id="QGNW01002577">
    <property type="protein sequence ID" value="RVW17467.1"/>
    <property type="molecule type" value="Genomic_DNA"/>
</dbReference>
<comment type="caution">
    <text evidence="2">The sequence shown here is derived from an EMBL/GenBank/DDBJ whole genome shotgun (WGS) entry which is preliminary data.</text>
</comment>
<feature type="compositionally biased region" description="Basic residues" evidence="1">
    <location>
        <begin position="90"/>
        <end position="104"/>
    </location>
</feature>
<accession>A0A438C2K8</accession>
<evidence type="ECO:0000256" key="1">
    <source>
        <dbReference type="SAM" id="MobiDB-lite"/>
    </source>
</evidence>
<sequence>MLLTARNLMAVVRESQEYVVNILPRKMPKEVVPGEHYTVKDLPVYQEFKEADAEKRRALLDNREKKKNEGTLRKAPRQKRGAASPPNKTPAKKRKLVKKNGKGG</sequence>
<dbReference type="AlphaFoldDB" id="A0A438C2K8"/>